<name>A0A4Q8XRD6_RHILE</name>
<gene>
    <name evidence="2" type="ORF">ELI03_35310</name>
</gene>
<evidence type="ECO:0000256" key="1">
    <source>
        <dbReference type="SAM" id="Phobius"/>
    </source>
</evidence>
<comment type="caution">
    <text evidence="2">The sequence shown here is derived from an EMBL/GenBank/DDBJ whole genome shotgun (WGS) entry which is preliminary data.</text>
</comment>
<dbReference type="AlphaFoldDB" id="A0A4Q8XRD6"/>
<dbReference type="EMBL" id="SIPC01000010">
    <property type="protein sequence ID" value="TAX64119.1"/>
    <property type="molecule type" value="Genomic_DNA"/>
</dbReference>
<dbReference type="Proteomes" id="UP000293652">
    <property type="component" value="Unassembled WGS sequence"/>
</dbReference>
<keyword evidence="1" id="KW-1133">Transmembrane helix</keyword>
<feature type="transmembrane region" description="Helical" evidence="1">
    <location>
        <begin position="20"/>
        <end position="40"/>
    </location>
</feature>
<evidence type="ECO:0000313" key="2">
    <source>
        <dbReference type="EMBL" id="TAX64119.1"/>
    </source>
</evidence>
<dbReference type="RefSeq" id="WP_130751283.1">
    <property type="nucleotide sequence ID" value="NZ_SIPC01000010.1"/>
</dbReference>
<sequence>MSTIEGRLARAQQSQTVPWTIITVNGSICASISAAIFGILRKQPLMSRQEMLNRAEFPDLRAVCRILSRSQASPMAYSGE</sequence>
<evidence type="ECO:0000313" key="3">
    <source>
        <dbReference type="Proteomes" id="UP000293652"/>
    </source>
</evidence>
<reference evidence="2 3" key="1">
    <citation type="submission" date="2019-02" db="EMBL/GenBank/DDBJ databases">
        <title>The genomic architecture of introgression among sibling species of bacteria.</title>
        <authorList>
            <person name="Cavassim M.I.A."/>
            <person name="Moeskjaer S."/>
            <person name="Moslemi C."/>
            <person name="Fields B."/>
            <person name="Bachmann A."/>
            <person name="Vilhjalmsson B."/>
            <person name="Schierup M.H."/>
            <person name="Young J.P.W."/>
            <person name="Andersen S.U."/>
        </authorList>
    </citation>
    <scope>NUCLEOTIDE SEQUENCE [LARGE SCALE GENOMIC DNA]</scope>
    <source>
        <strain evidence="2 3">SM145A</strain>
    </source>
</reference>
<keyword evidence="1" id="KW-0472">Membrane</keyword>
<organism evidence="2 3">
    <name type="scientific">Rhizobium leguminosarum</name>
    <dbReference type="NCBI Taxonomy" id="384"/>
    <lineage>
        <taxon>Bacteria</taxon>
        <taxon>Pseudomonadati</taxon>
        <taxon>Pseudomonadota</taxon>
        <taxon>Alphaproteobacteria</taxon>
        <taxon>Hyphomicrobiales</taxon>
        <taxon>Rhizobiaceae</taxon>
        <taxon>Rhizobium/Agrobacterium group</taxon>
        <taxon>Rhizobium</taxon>
    </lineage>
</organism>
<protein>
    <submittedName>
        <fullName evidence="2">Uncharacterized protein</fullName>
    </submittedName>
</protein>
<accession>A0A4Q8XRD6</accession>
<proteinExistence type="predicted"/>
<keyword evidence="1" id="KW-0812">Transmembrane</keyword>